<gene>
    <name evidence="1" type="ORF">ELAC_1411</name>
</gene>
<name>A0A0H5DQF0_9BACT</name>
<proteinExistence type="predicted"/>
<dbReference type="EMBL" id="CWGJ01000019">
    <property type="protein sequence ID" value="CRX38747.1"/>
    <property type="molecule type" value="Genomic_DNA"/>
</dbReference>
<dbReference type="RefSeq" id="WP_098038611.1">
    <property type="nucleotide sequence ID" value="NZ_CWGJ01000019.1"/>
</dbReference>
<sequence>MNSLSECLVDGRPKGFYLPERPTDPVAIPELSLDAGEKPQQYPANIFFKLRSKGHIDAQGLANPSLIELKLPLPPPSSSKRLNEMAKTVLVFPDKKLAEIPEKKRELVERSLAELRKGWNLSGMKRKFPFTLNKERTHLSIHVSFCYRELLEFIEELPFVKSIECYGGALPYILGEQYFDTVCSSLAEERDEMSCLRADNWLLHPDDLDLAVECSSNDFDPYMAEERILSFLAGKIPHTEEEGALLNIILRETAFKNIFISHADFKNPQTLISFHNKCGIDIDLTFSTKIIRTPFTLCHGLRAFLSFKRRGEELARPFCEGVNPYQCLFDKMAGVYRVFEKAERASFERRIPWLLQAMSKGGTLVLGEKREWMKEGLCSALASHEICRMHRKFDSDEARDFGALIDALNGLSFLMEDGCVEPGCRLLELTCREIEQNFSEKVKEEEWPLKIIRGVALKGNEAGNALLSLQGALLYLLPFFQSGRPSLLYEENALNGKTLLILHIPYNRKNRGLQLPISLNASFSRQADEWLSLLLQDATLAEEGAERCHLEAVKKSSNNEIEGDLKGAESRIGHAYACEIALLDVQGVNWRGFLETRALTYLLANPSFEERIVFVRRIGERLQADSGNRLSGLENALKEKKSKKDVAKRFLCDVAEVSETATHAMKEGLLDELWSELKAPEREEVLEAFIGHLMIRNRPLAASFLKSGEERGFPFSKTAPFHQAIVKSQEIALEPFRVYSARQIVRRMIDETAKLPLIATADLLFTAIRCLHGEDKSELAPLLLKAAIKGYRCPVEEGVIACVAAEMDKASNELDEALISLLEKGSPDLIRALFLQFRDSTVNFLSRLFHNGSKLQAYQILRRMNDSSWLGEIDLLREIFLFGLDYDVIHGKGMEVLNDLEKGSLAGLAPSLKMQTTIQAAECSFSQGNAKEAAYALSSLLRGVSVAQSDSRKVTELIEKLIKHSIEIHKGEQPVQEYIKEILFHPRLVDFIGKRAVCSLFFQVAECGLGIGKEGYFDLFDRLLPLMAALVWDQSEPASSGQKFLHLVHSVLSHPQKRVFAKKKPSQQLLNYLYQVLPREMKRPERAELLFEYIELILDCERFPARDMLSIALAALSFAEGDSFQKGVQVVLKICPPQLNKLELQDDTQEVAAGLRRLASSSLCQLSAAHLIVACKLGLPLFSFEEQRAERSEFLQNLKSAGLSHFKEIKDVLAQSGFLPSSEEVVDLISGLLLKATDEEIVKSVDLLFPYIEQSPRLLDCMKKELSFSGEHLLDCAIRLEISDAFADLVTLFDLHSFSAWKAAISLLDRQSKKMAAAFIGFFTASCGQVNADNARDYLKLLGKLTSQNKIARHTFSLNFLEEAMNASSFLEGDEALSAKVMALDAYFLSIQKSQSVEQMTAFWKWRETLIEDDVRVYALDVQFLMLTASPVRTECVTSWLNAALRLYRKDMVTRTLSLKALAFLESLNPSEEWNDLAYALSRHLLEDCHLKKEERVRVMKAVNPFLILFQDALSLYKSVYTVLEAVENREFVPKGASAEIPLSETLALMPLDFASQVLEHRQLTCIFSSAKIKEATGSFLFETISSALIHQNREEVLRALLEYQNYFFRLEIGSVREREITTLILQLYAFLIGVDKSNKICIGHFTKLATETMKRANLPQFADIALDVILWCPDRPVKREGTKESIKSHISHKQLQKYKERFFEIAKEMVNVFLSIPSNGEEQDSAILKACVSLVSHIMMGNADRGERLLPEFEKLMFTPLSMGSYSLFVGHLRECRRILTFCIERGYLKANAELFYTSLLLLENKEWMNNPLTKEKKKESINNVFDFLFNSGKYYVVHQAVCIMQTSSLLLFQQDDTWRASIFLRLIEEAFNYPRSRVVVVSFDGGEPYGKMGREAPHLQIDDFFTPKEQVALKKEGGVLLEEFLVTTVAECMVNDERQIIHVQKGSSVDTAFSLISNFSQKMKALIQASLEEGNDPEELLRVLFKFLTRCRKFQLFPSDEAFFALVEECSAGAIFDCITSSKALLESFGALIRSLINDPDVRLRRLELYHRIVKVILRYEDINRAVQGKMFLEEGIKANVYQGRIQTISGDHELKELLDKLIK</sequence>
<evidence type="ECO:0000313" key="2">
    <source>
        <dbReference type="Proteomes" id="UP000220251"/>
    </source>
</evidence>
<protein>
    <submittedName>
        <fullName evidence="1">Uncharacterized protein</fullName>
    </submittedName>
</protein>
<keyword evidence="2" id="KW-1185">Reference proteome</keyword>
<reference evidence="2" key="1">
    <citation type="submission" date="2015-06" db="EMBL/GenBank/DDBJ databases">
        <authorList>
            <person name="Bertelli C."/>
        </authorList>
    </citation>
    <scope>NUCLEOTIDE SEQUENCE [LARGE SCALE GENOMIC DNA]</scope>
    <source>
        <strain evidence="2">CRIB-30</strain>
    </source>
</reference>
<dbReference type="Proteomes" id="UP000220251">
    <property type="component" value="Unassembled WGS sequence"/>
</dbReference>
<evidence type="ECO:0000313" key="1">
    <source>
        <dbReference type="EMBL" id="CRX38747.1"/>
    </source>
</evidence>
<accession>A0A0H5DQF0</accession>
<organism evidence="1 2">
    <name type="scientific">Estrella lausannensis</name>
    <dbReference type="NCBI Taxonomy" id="483423"/>
    <lineage>
        <taxon>Bacteria</taxon>
        <taxon>Pseudomonadati</taxon>
        <taxon>Chlamydiota</taxon>
        <taxon>Chlamydiia</taxon>
        <taxon>Parachlamydiales</taxon>
        <taxon>Candidatus Criblamydiaceae</taxon>
        <taxon>Estrella</taxon>
    </lineage>
</organism>